<evidence type="ECO:0000313" key="2">
    <source>
        <dbReference type="EMBL" id="KAK4425521.1"/>
    </source>
</evidence>
<feature type="compositionally biased region" description="Gly residues" evidence="1">
    <location>
        <begin position="91"/>
        <end position="100"/>
    </location>
</feature>
<name>A0AAE1Y987_9LAMI</name>
<evidence type="ECO:0000313" key="3">
    <source>
        <dbReference type="Proteomes" id="UP001293254"/>
    </source>
</evidence>
<dbReference type="EMBL" id="JACGWO010000006">
    <property type="protein sequence ID" value="KAK4425521.1"/>
    <property type="molecule type" value="Genomic_DNA"/>
</dbReference>
<proteinExistence type="predicted"/>
<feature type="region of interest" description="Disordered" evidence="1">
    <location>
        <begin position="71"/>
        <end position="107"/>
    </location>
</feature>
<evidence type="ECO:0000256" key="1">
    <source>
        <dbReference type="SAM" id="MobiDB-lite"/>
    </source>
</evidence>
<protein>
    <submittedName>
        <fullName evidence="2">Uncharacterized protein</fullName>
    </submittedName>
</protein>
<gene>
    <name evidence="2" type="ORF">Salat_1746100</name>
</gene>
<organism evidence="2 3">
    <name type="scientific">Sesamum alatum</name>
    <dbReference type="NCBI Taxonomy" id="300844"/>
    <lineage>
        <taxon>Eukaryota</taxon>
        <taxon>Viridiplantae</taxon>
        <taxon>Streptophyta</taxon>
        <taxon>Embryophyta</taxon>
        <taxon>Tracheophyta</taxon>
        <taxon>Spermatophyta</taxon>
        <taxon>Magnoliopsida</taxon>
        <taxon>eudicotyledons</taxon>
        <taxon>Gunneridae</taxon>
        <taxon>Pentapetalae</taxon>
        <taxon>asterids</taxon>
        <taxon>lamiids</taxon>
        <taxon>Lamiales</taxon>
        <taxon>Pedaliaceae</taxon>
        <taxon>Sesamum</taxon>
    </lineage>
</organism>
<keyword evidence="3" id="KW-1185">Reference proteome</keyword>
<sequence length="107" mass="11983">MDRGWLRWLEASNGVDEAMAADFLTKLVVGGRAATMWWRVLWRDSAVGSSVRSRCWRRVCHDQRQRLEWTAAAEGKQRRPAANNVGRRFGQQGGGGGELRSGGRPSL</sequence>
<accession>A0AAE1Y987</accession>
<dbReference type="Proteomes" id="UP001293254">
    <property type="component" value="Unassembled WGS sequence"/>
</dbReference>
<reference evidence="2" key="2">
    <citation type="journal article" date="2024" name="Plant">
        <title>Genomic evolution and insights into agronomic trait innovations of Sesamum species.</title>
        <authorList>
            <person name="Miao H."/>
            <person name="Wang L."/>
            <person name="Qu L."/>
            <person name="Liu H."/>
            <person name="Sun Y."/>
            <person name="Le M."/>
            <person name="Wang Q."/>
            <person name="Wei S."/>
            <person name="Zheng Y."/>
            <person name="Lin W."/>
            <person name="Duan Y."/>
            <person name="Cao H."/>
            <person name="Xiong S."/>
            <person name="Wang X."/>
            <person name="Wei L."/>
            <person name="Li C."/>
            <person name="Ma Q."/>
            <person name="Ju M."/>
            <person name="Zhao R."/>
            <person name="Li G."/>
            <person name="Mu C."/>
            <person name="Tian Q."/>
            <person name="Mei H."/>
            <person name="Zhang T."/>
            <person name="Gao T."/>
            <person name="Zhang H."/>
        </authorList>
    </citation>
    <scope>NUCLEOTIDE SEQUENCE</scope>
    <source>
        <strain evidence="2">3651</strain>
    </source>
</reference>
<comment type="caution">
    <text evidence="2">The sequence shown here is derived from an EMBL/GenBank/DDBJ whole genome shotgun (WGS) entry which is preliminary data.</text>
</comment>
<dbReference type="AlphaFoldDB" id="A0AAE1Y987"/>
<reference evidence="2" key="1">
    <citation type="submission" date="2020-06" db="EMBL/GenBank/DDBJ databases">
        <authorList>
            <person name="Li T."/>
            <person name="Hu X."/>
            <person name="Zhang T."/>
            <person name="Song X."/>
            <person name="Zhang H."/>
            <person name="Dai N."/>
            <person name="Sheng W."/>
            <person name="Hou X."/>
            <person name="Wei L."/>
        </authorList>
    </citation>
    <scope>NUCLEOTIDE SEQUENCE</scope>
    <source>
        <strain evidence="2">3651</strain>
        <tissue evidence="2">Leaf</tissue>
    </source>
</reference>